<keyword evidence="4" id="KW-0804">Transcription</keyword>
<dbReference type="NCBIfam" id="TIGR02937">
    <property type="entry name" value="sigma70-ECF"/>
    <property type="match status" value="1"/>
</dbReference>
<protein>
    <submittedName>
        <fullName evidence="7">RNA polymerase sigma-70 factor, ECF subfamily</fullName>
    </submittedName>
</protein>
<dbReference type="InterPro" id="IPR013325">
    <property type="entry name" value="RNA_pol_sigma_r2"/>
</dbReference>
<dbReference type="AlphaFoldDB" id="A0A1T5NWA8"/>
<keyword evidence="3" id="KW-0731">Sigma factor</keyword>
<dbReference type="GO" id="GO:0006352">
    <property type="term" value="P:DNA-templated transcription initiation"/>
    <property type="evidence" value="ECO:0007669"/>
    <property type="project" value="InterPro"/>
</dbReference>
<reference evidence="7 8" key="1">
    <citation type="submission" date="2017-02" db="EMBL/GenBank/DDBJ databases">
        <authorList>
            <person name="Peterson S.W."/>
        </authorList>
    </citation>
    <scope>NUCLEOTIDE SEQUENCE [LARGE SCALE GENOMIC DNA]</scope>
    <source>
        <strain evidence="7 8">DSM 18108</strain>
    </source>
</reference>
<dbReference type="Gene3D" id="1.10.10.10">
    <property type="entry name" value="Winged helix-like DNA-binding domain superfamily/Winged helix DNA-binding domain"/>
    <property type="match status" value="1"/>
</dbReference>
<name>A0A1T5NWA8_9BACT</name>
<dbReference type="PANTHER" id="PTHR43133:SF46">
    <property type="entry name" value="RNA POLYMERASE SIGMA-70 FACTOR ECF SUBFAMILY"/>
    <property type="match status" value="1"/>
</dbReference>
<dbReference type="EMBL" id="FUZZ01000002">
    <property type="protein sequence ID" value="SKD04428.1"/>
    <property type="molecule type" value="Genomic_DNA"/>
</dbReference>
<dbReference type="SUPFAM" id="SSF88946">
    <property type="entry name" value="Sigma2 domain of RNA polymerase sigma factors"/>
    <property type="match status" value="1"/>
</dbReference>
<dbReference type="GO" id="GO:0003677">
    <property type="term" value="F:DNA binding"/>
    <property type="evidence" value="ECO:0007669"/>
    <property type="project" value="InterPro"/>
</dbReference>
<dbReference type="InterPro" id="IPR013324">
    <property type="entry name" value="RNA_pol_sigma_r3/r4-like"/>
</dbReference>
<dbReference type="InterPro" id="IPR036388">
    <property type="entry name" value="WH-like_DNA-bd_sf"/>
</dbReference>
<dbReference type="RefSeq" id="WP_079470153.1">
    <property type="nucleotide sequence ID" value="NZ_FUZZ01000002.1"/>
</dbReference>
<dbReference type="InterPro" id="IPR039425">
    <property type="entry name" value="RNA_pol_sigma-70-like"/>
</dbReference>
<dbReference type="STRING" id="393003.SAMN05660461_2840"/>
<evidence type="ECO:0000259" key="5">
    <source>
        <dbReference type="Pfam" id="PF04542"/>
    </source>
</evidence>
<dbReference type="Pfam" id="PF08281">
    <property type="entry name" value="Sigma70_r4_2"/>
    <property type="match status" value="1"/>
</dbReference>
<sequence>MEHVNIEKNLLLRAAAGHEESFTQLFFLYRHKLYSFLLRLTESPEMTEDVIQDVFLKLWKDRENLVNIEQFGGYIYRMAQHQALNAFRRMAKETLILAELTRVTNGAAPADAADNLSVREVREKLQYALDHLPPKQKLVYTLSREQGLKHDEIARQLNISPSTVNNHMIAALRTIRQQLGPHLHSITGASCLLMIIDGFR</sequence>
<feature type="domain" description="RNA polymerase sigma-70 region 2" evidence="5">
    <location>
        <begin position="29"/>
        <end position="90"/>
    </location>
</feature>
<dbReference type="SUPFAM" id="SSF88659">
    <property type="entry name" value="Sigma3 and sigma4 domains of RNA polymerase sigma factors"/>
    <property type="match status" value="1"/>
</dbReference>
<dbReference type="GO" id="GO:0016987">
    <property type="term" value="F:sigma factor activity"/>
    <property type="evidence" value="ECO:0007669"/>
    <property type="project" value="UniProtKB-KW"/>
</dbReference>
<evidence type="ECO:0000313" key="7">
    <source>
        <dbReference type="EMBL" id="SKD04428.1"/>
    </source>
</evidence>
<dbReference type="PANTHER" id="PTHR43133">
    <property type="entry name" value="RNA POLYMERASE ECF-TYPE SIGMA FACTO"/>
    <property type="match status" value="1"/>
</dbReference>
<evidence type="ECO:0000256" key="2">
    <source>
        <dbReference type="ARBA" id="ARBA00023015"/>
    </source>
</evidence>
<keyword evidence="8" id="KW-1185">Reference proteome</keyword>
<evidence type="ECO:0000256" key="1">
    <source>
        <dbReference type="ARBA" id="ARBA00010641"/>
    </source>
</evidence>
<accession>A0A1T5NWA8</accession>
<dbReference type="InterPro" id="IPR013249">
    <property type="entry name" value="RNA_pol_sigma70_r4_t2"/>
</dbReference>
<evidence type="ECO:0000313" key="8">
    <source>
        <dbReference type="Proteomes" id="UP000190166"/>
    </source>
</evidence>
<evidence type="ECO:0000256" key="4">
    <source>
        <dbReference type="ARBA" id="ARBA00023163"/>
    </source>
</evidence>
<dbReference type="InterPro" id="IPR014327">
    <property type="entry name" value="RNA_pol_sigma70_bacteroid"/>
</dbReference>
<dbReference type="Proteomes" id="UP000190166">
    <property type="component" value="Unassembled WGS sequence"/>
</dbReference>
<keyword evidence="2" id="KW-0805">Transcription regulation</keyword>
<proteinExistence type="inferred from homology"/>
<dbReference type="InterPro" id="IPR014284">
    <property type="entry name" value="RNA_pol_sigma-70_dom"/>
</dbReference>
<comment type="similarity">
    <text evidence="1">Belongs to the sigma-70 factor family. ECF subfamily.</text>
</comment>
<evidence type="ECO:0000259" key="6">
    <source>
        <dbReference type="Pfam" id="PF08281"/>
    </source>
</evidence>
<dbReference type="Gene3D" id="1.10.1740.10">
    <property type="match status" value="1"/>
</dbReference>
<dbReference type="InterPro" id="IPR007627">
    <property type="entry name" value="RNA_pol_sigma70_r2"/>
</dbReference>
<evidence type="ECO:0000256" key="3">
    <source>
        <dbReference type="ARBA" id="ARBA00023082"/>
    </source>
</evidence>
<dbReference type="NCBIfam" id="TIGR02985">
    <property type="entry name" value="Sig70_bacteroi1"/>
    <property type="match status" value="1"/>
</dbReference>
<gene>
    <name evidence="7" type="ORF">SAMN05660461_2840</name>
</gene>
<feature type="domain" description="RNA polymerase sigma factor 70 region 4 type 2" evidence="6">
    <location>
        <begin position="123"/>
        <end position="173"/>
    </location>
</feature>
<organism evidence="7 8">
    <name type="scientific">Chitinophaga ginsengisegetis</name>
    <dbReference type="NCBI Taxonomy" id="393003"/>
    <lineage>
        <taxon>Bacteria</taxon>
        <taxon>Pseudomonadati</taxon>
        <taxon>Bacteroidota</taxon>
        <taxon>Chitinophagia</taxon>
        <taxon>Chitinophagales</taxon>
        <taxon>Chitinophagaceae</taxon>
        <taxon>Chitinophaga</taxon>
    </lineage>
</organism>
<dbReference type="CDD" id="cd06171">
    <property type="entry name" value="Sigma70_r4"/>
    <property type="match status" value="1"/>
</dbReference>
<dbReference type="Pfam" id="PF04542">
    <property type="entry name" value="Sigma70_r2"/>
    <property type="match status" value="1"/>
</dbReference>